<dbReference type="PROSITE" id="PS00227">
    <property type="entry name" value="TUBULIN"/>
    <property type="match status" value="1"/>
</dbReference>
<organism evidence="1 2">
    <name type="scientific">Plasticicumulans lactativorans</name>
    <dbReference type="NCBI Taxonomy" id="1133106"/>
    <lineage>
        <taxon>Bacteria</taxon>
        <taxon>Pseudomonadati</taxon>
        <taxon>Pseudomonadota</taxon>
        <taxon>Gammaproteobacteria</taxon>
        <taxon>Candidatus Competibacteraceae</taxon>
        <taxon>Plasticicumulans</taxon>
    </lineage>
</organism>
<dbReference type="GO" id="GO:0005874">
    <property type="term" value="C:microtubule"/>
    <property type="evidence" value="ECO:0007669"/>
    <property type="project" value="InterPro"/>
</dbReference>
<dbReference type="InterPro" id="IPR036525">
    <property type="entry name" value="Tubulin/FtsZ_GTPase_sf"/>
</dbReference>
<gene>
    <name evidence="1" type="ORF">EV699_102199</name>
</gene>
<reference evidence="1 2" key="1">
    <citation type="submission" date="2019-03" db="EMBL/GenBank/DDBJ databases">
        <title>Genomic Encyclopedia of Type Strains, Phase IV (KMG-IV): sequencing the most valuable type-strain genomes for metagenomic binning, comparative biology and taxonomic classification.</title>
        <authorList>
            <person name="Goeker M."/>
        </authorList>
    </citation>
    <scope>NUCLEOTIDE SEQUENCE [LARGE SCALE GENOMIC DNA]</scope>
    <source>
        <strain evidence="1 2">DSM 25287</strain>
    </source>
</reference>
<accession>A0A4R2L8R0</accession>
<evidence type="ECO:0000313" key="1">
    <source>
        <dbReference type="EMBL" id="TCO83492.1"/>
    </source>
</evidence>
<name>A0A4R2L8R0_9GAMM</name>
<dbReference type="InterPro" id="IPR025904">
    <property type="entry name" value="Tubulin-like"/>
</dbReference>
<dbReference type="Pfam" id="PF13809">
    <property type="entry name" value="Tubulin_2"/>
    <property type="match status" value="1"/>
</dbReference>
<dbReference type="GO" id="GO:0007017">
    <property type="term" value="P:microtubule-based process"/>
    <property type="evidence" value="ECO:0007669"/>
    <property type="project" value="InterPro"/>
</dbReference>
<dbReference type="AlphaFoldDB" id="A0A4R2L8R0"/>
<dbReference type="InterPro" id="IPR017975">
    <property type="entry name" value="Tubulin_CS"/>
</dbReference>
<dbReference type="RefSeq" id="WP_132538474.1">
    <property type="nucleotide sequence ID" value="NZ_SLWY01000002.1"/>
</dbReference>
<evidence type="ECO:0000313" key="2">
    <source>
        <dbReference type="Proteomes" id="UP000295765"/>
    </source>
</evidence>
<dbReference type="Gene3D" id="3.40.50.1440">
    <property type="entry name" value="Tubulin/FtsZ, GTPase domain"/>
    <property type="match status" value="1"/>
</dbReference>
<dbReference type="OrthoDB" id="174139at2"/>
<proteinExistence type="predicted"/>
<dbReference type="GO" id="GO:0005525">
    <property type="term" value="F:GTP binding"/>
    <property type="evidence" value="ECO:0007669"/>
    <property type="project" value="InterPro"/>
</dbReference>
<comment type="caution">
    <text evidence="1">The sequence shown here is derived from an EMBL/GenBank/DDBJ whole genome shotgun (WGS) entry which is preliminary data.</text>
</comment>
<sequence>MNHIVIGLGGTGGKIIRAFRKLIYQEFRREKPDGVEIGYLYVDSSSEMMAVDDPSWKILGVSTQLPPACQLLITDADLGARLDNLDNYPGIRPWIGDREQWRDILNSIVGVTLGGQKRRLGRFLFACKADRFREQVQTQVRQVQASGITEVTFHVLCGLAGGTGSGSLIDVLAQLRELYPESARYRILAYTLLPDPYPPPNWDTGNYHANGYAALLELNALSTGQYQPWDVLGVKGRLRLADPFNGCYVFGNENENGLTVDVDQELPGIVGEFLYQKIVRARQLGWATLARMENAENGDGTPETAPGGRRAERSKRFLAFGIKRLVIPEEEIGEFLGFGFARQALLQLAYNHWQDAAGFIEEARPEDFAAQVRQADALARWGLGDDHLLMVTPLLPGDGVSPKWQNLAAEWDTVLPHFKGMVRTLEQAAWLDELAKLCQKRFDEDWRALGVQAFYQSRFKARKDIAREVRLRLERELCNEWRIGARSLYACARLLAALVEALRERHDGFEATLAKVRAAEQEAQARLAQNGHKWAGIGLMGRLVGSPAKVLDAHAIYLQELYVNRTRAVAIATARAVLAEIVDELTALAAEVERAHATVQEALKRFGVRLEQRCVDAGAERDLRRHLIRFYDPAHVRAIARTLTLDQETQRTQASRARGAVFERLGDTPLFSVFNQRVNASALLDTLETVCDEGARLAHDALVAERRARVLGVSILGKLEERYGADPQALRVYVGELARSAGVFTRIDALEKQRVAAGIPAGVPTALGKFTVILPRPGEHGAFAARLKDDFRATRSGDVEILEGGERDNEICLISLSNLLPLRFLKPVAFLRERYERRLGSGDARRAALELHTEGDGGRYPSLYVPGVEEIRGEGLPYVLLARALGYLQEGRNPDTGAAEVLLLGKDADGFDRAPLRLGARFVEAWEALDLDKLDTLREAVQQALDGPGLRHADPRQALAQAVLASVEAVKAERGGNVQDAVYQRFVDAGRRAVRLLKREEA</sequence>
<dbReference type="SUPFAM" id="SSF52490">
    <property type="entry name" value="Tubulin nucleotide-binding domain-like"/>
    <property type="match status" value="1"/>
</dbReference>
<protein>
    <submittedName>
        <fullName evidence="1">Tubulin-like protein</fullName>
    </submittedName>
</protein>
<dbReference type="EMBL" id="SLWY01000002">
    <property type="protein sequence ID" value="TCO83492.1"/>
    <property type="molecule type" value="Genomic_DNA"/>
</dbReference>
<dbReference type="Proteomes" id="UP000295765">
    <property type="component" value="Unassembled WGS sequence"/>
</dbReference>
<keyword evidence="2" id="KW-1185">Reference proteome</keyword>